<keyword evidence="4" id="KW-1185">Reference proteome</keyword>
<dbReference type="InterPro" id="IPR024466">
    <property type="entry name" value="CHP02679_N"/>
</dbReference>
<feature type="domain" description="DUF2399" evidence="1">
    <location>
        <begin position="258"/>
        <end position="406"/>
    </location>
</feature>
<evidence type="ECO:0000313" key="4">
    <source>
        <dbReference type="Proteomes" id="UP000487929"/>
    </source>
</evidence>
<dbReference type="Proteomes" id="UP000487929">
    <property type="component" value="Unassembled WGS sequence"/>
</dbReference>
<dbReference type="RefSeq" id="WP_161432048.1">
    <property type="nucleotide sequence ID" value="NZ_WUTT01000001.1"/>
</dbReference>
<dbReference type="InterPro" id="IPR024465">
    <property type="entry name" value="DUF2399"/>
</dbReference>
<organism evidence="3 4">
    <name type="scientific">Halomonas alimentaria</name>
    <dbReference type="NCBI Taxonomy" id="147248"/>
    <lineage>
        <taxon>Bacteria</taxon>
        <taxon>Pseudomonadati</taxon>
        <taxon>Pseudomonadota</taxon>
        <taxon>Gammaproteobacteria</taxon>
        <taxon>Oceanospirillales</taxon>
        <taxon>Halomonadaceae</taxon>
        <taxon>Halomonas</taxon>
    </lineage>
</organism>
<dbReference type="NCBIfam" id="TIGR02679">
    <property type="entry name" value="TIGR02679 family protein"/>
    <property type="match status" value="1"/>
</dbReference>
<evidence type="ECO:0000259" key="2">
    <source>
        <dbReference type="Pfam" id="PF11796"/>
    </source>
</evidence>
<proteinExistence type="predicted"/>
<reference evidence="3 4" key="1">
    <citation type="submission" date="2019-12" db="EMBL/GenBank/DDBJ databases">
        <title>Draft genome sequencing of Halomonas alimentaria DSM 15356.</title>
        <authorList>
            <person name="Pandiyan K."/>
            <person name="Kushwaha P."/>
            <person name="Gowdham M."/>
            <person name="Chakdar H."/>
            <person name="Singh A."/>
            <person name="Kumar M."/>
            <person name="Saxena A.K."/>
        </authorList>
    </citation>
    <scope>NUCLEOTIDE SEQUENCE [LARGE SCALE GENOMIC DNA]</scope>
    <source>
        <strain evidence="3 4">DSM 15356</strain>
    </source>
</reference>
<dbReference type="OrthoDB" id="8188786at2"/>
<evidence type="ECO:0000259" key="1">
    <source>
        <dbReference type="Pfam" id="PF09664"/>
    </source>
</evidence>
<accession>A0A7X4W5R0</accession>
<dbReference type="EMBL" id="WUTT01000001">
    <property type="protein sequence ID" value="NAW34799.1"/>
    <property type="molecule type" value="Genomic_DNA"/>
</dbReference>
<protein>
    <submittedName>
        <fullName evidence="3">TIGR02679 family protein</fullName>
    </submittedName>
</protein>
<dbReference type="Pfam" id="PF11796">
    <property type="entry name" value="DUF3323"/>
    <property type="match status" value="1"/>
</dbReference>
<feature type="domain" description="Conserved hypothetical protein CHP02679 N terminus" evidence="2">
    <location>
        <begin position="31"/>
        <end position="235"/>
    </location>
</feature>
<comment type="caution">
    <text evidence="3">The sequence shown here is derived from an EMBL/GenBank/DDBJ whole genome shotgun (WGS) entry which is preliminary data.</text>
</comment>
<name>A0A7X4W5R0_9GAMM</name>
<dbReference type="Pfam" id="PF09664">
    <property type="entry name" value="DUF2399"/>
    <property type="match status" value="1"/>
</dbReference>
<dbReference type="InterPro" id="IPR013495">
    <property type="entry name" value="CHP02679"/>
</dbReference>
<gene>
    <name evidence="3" type="ORF">GRB96_10285</name>
</gene>
<evidence type="ECO:0000313" key="3">
    <source>
        <dbReference type="EMBL" id="NAW34799.1"/>
    </source>
</evidence>
<sequence>MDLARLKRLLGGPELARLRQRLRGKLLREGGGRLTLSQASELERAAVERLLGRPPRRGKSLSVDLEALSRALARAGVASDLRHALEALDGPLVDARTERDAARQRWDELLDAYHPDTERLGVSDWLADLRRGGQLKRLTGGSEEQGAHLLEQALSVLERLPAQGMTLSTLAAECLGDAHALDAGQPVSALVRRALARHWRGGVALEHPDERSTWAHAGVLLGGDITSAVLTLGLPVRGSEGVDAALEHYLRVAEPTWLTLRQLLRHPPEWDVEGRDVFVCENPAVVAEAAERLGTGCAPLVTTWGRPGAAVLTLLEQLEAAGAVLYYHGDFDWPGISIANALLARFAMRPWRMGGADLEACAHLEGKPLEGKPLEAVWDSQLRSAMESRDRALHEEQLIEIILGDLRLPPEPQLSG</sequence>
<dbReference type="AlphaFoldDB" id="A0A7X4W5R0"/>